<evidence type="ECO:0000256" key="2">
    <source>
        <dbReference type="SAM" id="Phobius"/>
    </source>
</evidence>
<gene>
    <name evidence="3" type="ORF">JKILLFL_G1797</name>
</gene>
<feature type="region of interest" description="Disordered" evidence="1">
    <location>
        <begin position="1"/>
        <end position="31"/>
    </location>
</feature>
<keyword evidence="2" id="KW-1133">Transmembrane helix</keyword>
<feature type="compositionally biased region" description="Polar residues" evidence="1">
    <location>
        <begin position="1"/>
        <end position="14"/>
    </location>
</feature>
<feature type="compositionally biased region" description="Polar residues" evidence="1">
    <location>
        <begin position="233"/>
        <end position="248"/>
    </location>
</feature>
<organism evidence="3 4">
    <name type="scientific">Tilletia laevis</name>
    <dbReference type="NCBI Taxonomy" id="157183"/>
    <lineage>
        <taxon>Eukaryota</taxon>
        <taxon>Fungi</taxon>
        <taxon>Dikarya</taxon>
        <taxon>Basidiomycota</taxon>
        <taxon>Ustilaginomycotina</taxon>
        <taxon>Exobasidiomycetes</taxon>
        <taxon>Tilletiales</taxon>
        <taxon>Tilletiaceae</taxon>
        <taxon>Tilletia</taxon>
    </lineage>
</organism>
<feature type="non-terminal residue" evidence="3">
    <location>
        <position position="1"/>
    </location>
</feature>
<protein>
    <submittedName>
        <fullName evidence="3">Uncharacterized protein</fullName>
    </submittedName>
</protein>
<keyword evidence="4" id="KW-1185">Reference proteome</keyword>
<dbReference type="AlphaFoldDB" id="A0A9N8LIU3"/>
<accession>A0A9N8LIU3</accession>
<feature type="transmembrane region" description="Helical" evidence="2">
    <location>
        <begin position="174"/>
        <end position="194"/>
    </location>
</feature>
<dbReference type="Proteomes" id="UP000836404">
    <property type="component" value="Unassembled WGS sequence"/>
</dbReference>
<name>A0A9N8LIU3_9BASI</name>
<feature type="region of interest" description="Disordered" evidence="1">
    <location>
        <begin position="221"/>
        <end position="256"/>
    </location>
</feature>
<feature type="transmembrane region" description="Helical" evidence="2">
    <location>
        <begin position="114"/>
        <end position="141"/>
    </location>
</feature>
<evidence type="ECO:0000256" key="1">
    <source>
        <dbReference type="SAM" id="MobiDB-lite"/>
    </source>
</evidence>
<comment type="caution">
    <text evidence="3">The sequence shown here is derived from an EMBL/GenBank/DDBJ whole genome shotgun (WGS) entry which is preliminary data.</text>
</comment>
<keyword evidence="2" id="KW-0812">Transmembrane</keyword>
<keyword evidence="2" id="KW-0472">Membrane</keyword>
<reference evidence="3 4" key="1">
    <citation type="submission" date="2020-10" db="EMBL/GenBank/DDBJ databases">
        <authorList>
            <person name="Sedaghatjoo S."/>
        </authorList>
    </citation>
    <scope>NUCLEOTIDE SEQUENCE [LARGE SCALE GENOMIC DNA]</scope>
    <source>
        <strain evidence="3 4">LLFL</strain>
    </source>
</reference>
<proteinExistence type="predicted"/>
<dbReference type="EMBL" id="CAJHJF010001688">
    <property type="protein sequence ID" value="CAD6920792.1"/>
    <property type="molecule type" value="Genomic_DNA"/>
</dbReference>
<sequence>MSGQPVLQDDNTSLVDEAGDDPLNLGNSDSGAPNETGQLDWAGCISALQISLRLRFPTPYLYLKWAFQAEAAKDKTHPAPTFYAGLKKLFAGVRRSPYALVRALRRFYALNTNLGPGISVIVVMVIAGINMDFSAILYTYAGLSLFDPTAREPQDASLQPRWMNYRIPQLDHMYWVHFGLTTAVVVLSWLWPYLPWSREWCAWILAWVYGETVQMNEETIENNSKKTDDAAGSQVQDGATTTAMNPNVTKAMKRGEYSKIEDKPRLEGHTYNHGQMQNIIDALGTKLETLKEEMLRTFDLTEDINRRQKRWEKRPKTLQTMFNSDIPETIRNFQVLWRTIKVDVPSASLTNVSVNYVVVLTQVAELYFLLFDYAPKKTEEALRFLEIAAGHQIRAVEVWPDAEQVKLFEASDFYLDTILKSRFDVPIPLGKNGDLSAATIFAHLKFLKKRLPHSYWFLAQPTPMIDTVHDSAWVDKVPITRIVTWRSEVEGESG</sequence>
<evidence type="ECO:0000313" key="4">
    <source>
        <dbReference type="Proteomes" id="UP000836404"/>
    </source>
</evidence>
<evidence type="ECO:0000313" key="3">
    <source>
        <dbReference type="EMBL" id="CAD6920792.1"/>
    </source>
</evidence>